<proteinExistence type="predicted"/>
<accession>A0A8J7L2H8</accession>
<sequence>MKFISPLIVVSDLQISRNFYEKVLMQKVMLDLGENLCFESGFSLQVNYTGLVGIDNLKITYKSNDHELYFEEADFDQLEKHLEQFKDIEYLHKTKEYPWGQRVIRFYDPDYHIIEMGESMESVFKRFHDNGMSVEEVAKRTMHPVEYVKNYISD</sequence>
<dbReference type="Pfam" id="PF12681">
    <property type="entry name" value="Glyoxalase_2"/>
    <property type="match status" value="1"/>
</dbReference>
<dbReference type="InterPro" id="IPR025870">
    <property type="entry name" value="Glyoxalase-like_dom"/>
</dbReference>
<feature type="domain" description="Glyoxalase-like" evidence="1">
    <location>
        <begin position="3"/>
        <end position="121"/>
    </location>
</feature>
<dbReference type="AlphaFoldDB" id="A0A8J7L2H8"/>
<keyword evidence="3" id="KW-1185">Reference proteome</keyword>
<evidence type="ECO:0000313" key="2">
    <source>
        <dbReference type="EMBL" id="MBH1940643.1"/>
    </source>
</evidence>
<dbReference type="Gene3D" id="3.10.180.10">
    <property type="entry name" value="2,3-Dihydroxybiphenyl 1,2-Dioxygenase, domain 1"/>
    <property type="match status" value="1"/>
</dbReference>
<evidence type="ECO:0000313" key="3">
    <source>
        <dbReference type="Proteomes" id="UP000623269"/>
    </source>
</evidence>
<gene>
    <name evidence="2" type="ORF">I5677_07055</name>
</gene>
<name>A0A8J7L2H8_9FIRM</name>
<dbReference type="SUPFAM" id="SSF54593">
    <property type="entry name" value="Glyoxalase/Bleomycin resistance protein/Dihydroxybiphenyl dioxygenase"/>
    <property type="match status" value="1"/>
</dbReference>
<dbReference type="RefSeq" id="WP_197660860.1">
    <property type="nucleotide sequence ID" value="NZ_JAEAGR010000005.1"/>
</dbReference>
<organism evidence="2 3">
    <name type="scientific">Mobilitalea sibirica</name>
    <dbReference type="NCBI Taxonomy" id="1462919"/>
    <lineage>
        <taxon>Bacteria</taxon>
        <taxon>Bacillati</taxon>
        <taxon>Bacillota</taxon>
        <taxon>Clostridia</taxon>
        <taxon>Lachnospirales</taxon>
        <taxon>Lachnospiraceae</taxon>
        <taxon>Mobilitalea</taxon>
    </lineage>
</organism>
<dbReference type="InterPro" id="IPR029068">
    <property type="entry name" value="Glyas_Bleomycin-R_OHBP_Dase"/>
</dbReference>
<evidence type="ECO:0000259" key="1">
    <source>
        <dbReference type="Pfam" id="PF12681"/>
    </source>
</evidence>
<protein>
    <submittedName>
        <fullName evidence="2">Glyoxalase/bleomycin resistance/dioxygenase family protein</fullName>
    </submittedName>
</protein>
<dbReference type="Proteomes" id="UP000623269">
    <property type="component" value="Unassembled WGS sequence"/>
</dbReference>
<comment type="caution">
    <text evidence="2">The sequence shown here is derived from an EMBL/GenBank/DDBJ whole genome shotgun (WGS) entry which is preliminary data.</text>
</comment>
<dbReference type="EMBL" id="JAEAGR010000005">
    <property type="protein sequence ID" value="MBH1940643.1"/>
    <property type="molecule type" value="Genomic_DNA"/>
</dbReference>
<reference evidence="2" key="1">
    <citation type="submission" date="2020-12" db="EMBL/GenBank/DDBJ databases">
        <title>M. sibirica DSM 26468T genome.</title>
        <authorList>
            <person name="Thieme N."/>
            <person name="Rettenmaier R."/>
            <person name="Zverlov V."/>
            <person name="Liebl W."/>
        </authorList>
    </citation>
    <scope>NUCLEOTIDE SEQUENCE</scope>
    <source>
        <strain evidence="2">DSM 26468</strain>
    </source>
</reference>